<organism evidence="1">
    <name type="scientific">Actinoplanes campanulatus</name>
    <dbReference type="NCBI Taxonomy" id="113559"/>
    <lineage>
        <taxon>Bacteria</taxon>
        <taxon>Bacillati</taxon>
        <taxon>Actinomycetota</taxon>
        <taxon>Actinomycetes</taxon>
        <taxon>Micromonosporales</taxon>
        <taxon>Micromonosporaceae</taxon>
        <taxon>Actinoplanes</taxon>
    </lineage>
</organism>
<proteinExistence type="predicted"/>
<protein>
    <submittedName>
        <fullName evidence="1">Uncharacterized protein</fullName>
    </submittedName>
</protein>
<dbReference type="EMBL" id="BOMF01000013">
    <property type="protein sequence ID" value="GID43612.1"/>
    <property type="molecule type" value="Genomic_DNA"/>
</dbReference>
<comment type="caution">
    <text evidence="1">The sequence shown here is derived from an EMBL/GenBank/DDBJ whole genome shotgun (WGS) entry which is preliminary data.</text>
</comment>
<gene>
    <name evidence="1" type="ORF">Aca07nite_08870</name>
</gene>
<reference evidence="1" key="1">
    <citation type="submission" date="2021-01" db="EMBL/GenBank/DDBJ databases">
        <title>Whole genome shotgun sequence of Actinoplanes capillaceus NBRC 16408.</title>
        <authorList>
            <person name="Komaki H."/>
            <person name="Tamura T."/>
        </authorList>
    </citation>
    <scope>NUCLEOTIDE SEQUENCE [LARGE SCALE GENOMIC DNA]</scope>
    <source>
        <strain evidence="1">NBRC 16408</strain>
    </source>
</reference>
<name>A0ABQ3W9E5_9ACTN</name>
<sequence length="165" mass="16856">MLGSSLRTRPAFVAGLVVATLAASSGAAWALWGLGGSGVSSAAADEVIQLQLTAQPRPNNPLFPGARSALSITVRNDNRFPVLITTVRPGTDPITVDTAHGDAGCTHTGISLTKSTFSVVWRIPAQRTSTFSLSNAITMSNASDSACQGGTFTVPLVANGTNDAS</sequence>
<dbReference type="RefSeq" id="WP_204294145.1">
    <property type="nucleotide sequence ID" value="NZ_BAAAGQ010000001.1"/>
</dbReference>
<accession>A0ABQ3W9E5</accession>
<evidence type="ECO:0000313" key="1">
    <source>
        <dbReference type="EMBL" id="GID43612.1"/>
    </source>
</evidence>